<dbReference type="Gene3D" id="3.60.21.10">
    <property type="match status" value="1"/>
</dbReference>
<dbReference type="PANTHER" id="PTHR43143:SF1">
    <property type="entry name" value="SERINE_THREONINE-PROTEIN PHOSPHATASE CPPED1"/>
    <property type="match status" value="1"/>
</dbReference>
<proteinExistence type="predicted"/>
<dbReference type="GO" id="GO:0016787">
    <property type="term" value="F:hydrolase activity"/>
    <property type="evidence" value="ECO:0007669"/>
    <property type="project" value="InterPro"/>
</dbReference>
<keyword evidence="3" id="KW-1185">Reference proteome</keyword>
<sequence length="363" mass="40428">MAPARVMPGFSRSGPKATWEQLGAFSFVQLADTQFGMLDQAFSAEWYRRARRVLRVLCCWSGLEKRMLPVPGFRVPSSRTPGQPLIEVEKDFARRAVRAINRMAPRPVFAIVCGDLVNSFPNTQPTRHEAEVAEFKEIFRELHPDIALVCVCGNHDVGERPTAATIEAWRADFGDDYFSFWVGGVKFVCINSQLYKDASGAPELAMEQDRWLDAELSLARSEGARRVIVFSHIPPFIHDPDEGSGYFPLEKEVRHRLLAKMASNNVSHWFCGHYHRNAGGVYCLPCTDPEGNSVASSSKNRLEVVTTAALGANIGTDPSGDPINLSGMSDIYAELNSSGLRVVDIDEHNVSHRFMSLLELQEK</sequence>
<evidence type="ECO:0000313" key="2">
    <source>
        <dbReference type="EMBL" id="KAL1529169.1"/>
    </source>
</evidence>
<evidence type="ECO:0000313" key="3">
    <source>
        <dbReference type="Proteomes" id="UP001515480"/>
    </source>
</evidence>
<dbReference type="InterPro" id="IPR004843">
    <property type="entry name" value="Calcineurin-like_PHP"/>
</dbReference>
<dbReference type="Proteomes" id="UP001515480">
    <property type="component" value="Unassembled WGS sequence"/>
</dbReference>
<name>A0AB34K414_PRYPA</name>
<accession>A0AB34K414</accession>
<gene>
    <name evidence="2" type="ORF">AB1Y20_000128</name>
</gene>
<evidence type="ECO:0000259" key="1">
    <source>
        <dbReference type="Pfam" id="PF00149"/>
    </source>
</evidence>
<dbReference type="EMBL" id="JBGBPQ010000001">
    <property type="protein sequence ID" value="KAL1529169.1"/>
    <property type="molecule type" value="Genomic_DNA"/>
</dbReference>
<protein>
    <recommendedName>
        <fullName evidence="1">Calcineurin-like phosphoesterase domain-containing protein</fullName>
    </recommendedName>
</protein>
<organism evidence="2 3">
    <name type="scientific">Prymnesium parvum</name>
    <name type="common">Toxic golden alga</name>
    <dbReference type="NCBI Taxonomy" id="97485"/>
    <lineage>
        <taxon>Eukaryota</taxon>
        <taxon>Haptista</taxon>
        <taxon>Haptophyta</taxon>
        <taxon>Prymnesiophyceae</taxon>
        <taxon>Prymnesiales</taxon>
        <taxon>Prymnesiaceae</taxon>
        <taxon>Prymnesium</taxon>
    </lineage>
</organism>
<dbReference type="PANTHER" id="PTHR43143">
    <property type="entry name" value="METALLOPHOSPHOESTERASE, CALCINEURIN SUPERFAMILY"/>
    <property type="match status" value="1"/>
</dbReference>
<comment type="caution">
    <text evidence="2">The sequence shown here is derived from an EMBL/GenBank/DDBJ whole genome shotgun (WGS) entry which is preliminary data.</text>
</comment>
<dbReference type="InterPro" id="IPR051918">
    <property type="entry name" value="STPP_CPPED1"/>
</dbReference>
<dbReference type="AlphaFoldDB" id="A0AB34K414"/>
<reference evidence="2 3" key="1">
    <citation type="journal article" date="2024" name="Science">
        <title>Giant polyketide synthase enzymes in the biosynthesis of giant marine polyether toxins.</title>
        <authorList>
            <person name="Fallon T.R."/>
            <person name="Shende V.V."/>
            <person name="Wierzbicki I.H."/>
            <person name="Pendleton A.L."/>
            <person name="Watervoot N.F."/>
            <person name="Auber R.P."/>
            <person name="Gonzalez D.J."/>
            <person name="Wisecaver J.H."/>
            <person name="Moore B.S."/>
        </authorList>
    </citation>
    <scope>NUCLEOTIDE SEQUENCE [LARGE SCALE GENOMIC DNA]</scope>
    <source>
        <strain evidence="2 3">12B1</strain>
    </source>
</reference>
<dbReference type="SUPFAM" id="SSF56300">
    <property type="entry name" value="Metallo-dependent phosphatases"/>
    <property type="match status" value="1"/>
</dbReference>
<feature type="domain" description="Calcineurin-like phosphoesterase" evidence="1">
    <location>
        <begin position="98"/>
        <end position="276"/>
    </location>
</feature>
<dbReference type="InterPro" id="IPR029052">
    <property type="entry name" value="Metallo-depent_PP-like"/>
</dbReference>
<dbReference type="Pfam" id="PF00149">
    <property type="entry name" value="Metallophos"/>
    <property type="match status" value="1"/>
</dbReference>